<feature type="compositionally biased region" description="Basic residues" evidence="1">
    <location>
        <begin position="91"/>
        <end position="100"/>
    </location>
</feature>
<dbReference type="AlphaFoldDB" id="A0A6J4TNN5"/>
<accession>A0A6J4TNN5</accession>
<keyword evidence="2" id="KW-0132">Cell division</keyword>
<keyword evidence="2" id="KW-0131">Cell cycle</keyword>
<name>A0A6J4TNN5_9SPHN</name>
<evidence type="ECO:0000256" key="1">
    <source>
        <dbReference type="SAM" id="MobiDB-lite"/>
    </source>
</evidence>
<dbReference type="GO" id="GO:0051301">
    <property type="term" value="P:cell division"/>
    <property type="evidence" value="ECO:0007669"/>
    <property type="project" value="UniProtKB-KW"/>
</dbReference>
<feature type="compositionally biased region" description="Basic and acidic residues" evidence="1">
    <location>
        <begin position="20"/>
        <end position="37"/>
    </location>
</feature>
<dbReference type="EMBL" id="CADCWB010000201">
    <property type="protein sequence ID" value="CAA9528294.1"/>
    <property type="molecule type" value="Genomic_DNA"/>
</dbReference>
<feature type="region of interest" description="Disordered" evidence="1">
    <location>
        <begin position="1"/>
        <end position="100"/>
    </location>
</feature>
<evidence type="ECO:0000313" key="2">
    <source>
        <dbReference type="EMBL" id="CAA9528294.1"/>
    </source>
</evidence>
<protein>
    <submittedName>
        <fullName evidence="2">Cell division integral membrane protein, YggT and half-length relatives</fullName>
    </submittedName>
</protein>
<feature type="non-terminal residue" evidence="2">
    <location>
        <position position="1"/>
    </location>
</feature>
<proteinExistence type="predicted"/>
<feature type="compositionally biased region" description="Basic residues" evidence="1">
    <location>
        <begin position="1"/>
        <end position="11"/>
    </location>
</feature>
<feature type="compositionally biased region" description="Basic and acidic residues" evidence="1">
    <location>
        <begin position="71"/>
        <end position="90"/>
    </location>
</feature>
<feature type="non-terminal residue" evidence="2">
    <location>
        <position position="100"/>
    </location>
</feature>
<reference evidence="2" key="1">
    <citation type="submission" date="2020-02" db="EMBL/GenBank/DDBJ databases">
        <authorList>
            <person name="Meier V. D."/>
        </authorList>
    </citation>
    <scope>NUCLEOTIDE SEQUENCE</scope>
    <source>
        <strain evidence="2">AVDCRST_MAG62</strain>
    </source>
</reference>
<gene>
    <name evidence="2" type="ORF">AVDCRST_MAG62-1641</name>
</gene>
<sequence>AASPVQHRRPPPPRARLDRHRPGGPELADRVQRDQHQFRGRAPLRAGHRPAARPALSADPQNPPGLRRARPLADRAANRHSDRPHADWRAGQRRRRRGGM</sequence>
<organism evidence="2">
    <name type="scientific">uncultured Sphingomonas sp</name>
    <dbReference type="NCBI Taxonomy" id="158754"/>
    <lineage>
        <taxon>Bacteria</taxon>
        <taxon>Pseudomonadati</taxon>
        <taxon>Pseudomonadota</taxon>
        <taxon>Alphaproteobacteria</taxon>
        <taxon>Sphingomonadales</taxon>
        <taxon>Sphingomonadaceae</taxon>
        <taxon>Sphingomonas</taxon>
        <taxon>environmental samples</taxon>
    </lineage>
</organism>